<evidence type="ECO:0000313" key="1">
    <source>
        <dbReference type="EMBL" id="KAK3756405.1"/>
    </source>
</evidence>
<dbReference type="EMBL" id="JAWDGP010005522">
    <property type="protein sequence ID" value="KAK3756405.1"/>
    <property type="molecule type" value="Genomic_DNA"/>
</dbReference>
<dbReference type="Proteomes" id="UP001283361">
    <property type="component" value="Unassembled WGS sequence"/>
</dbReference>
<protein>
    <submittedName>
        <fullName evidence="1">Uncharacterized protein</fullName>
    </submittedName>
</protein>
<keyword evidence="2" id="KW-1185">Reference proteome</keyword>
<gene>
    <name evidence="1" type="ORF">RRG08_034090</name>
</gene>
<organism evidence="1 2">
    <name type="scientific">Elysia crispata</name>
    <name type="common">lettuce slug</name>
    <dbReference type="NCBI Taxonomy" id="231223"/>
    <lineage>
        <taxon>Eukaryota</taxon>
        <taxon>Metazoa</taxon>
        <taxon>Spiralia</taxon>
        <taxon>Lophotrochozoa</taxon>
        <taxon>Mollusca</taxon>
        <taxon>Gastropoda</taxon>
        <taxon>Heterobranchia</taxon>
        <taxon>Euthyneura</taxon>
        <taxon>Panpulmonata</taxon>
        <taxon>Sacoglossa</taxon>
        <taxon>Placobranchoidea</taxon>
        <taxon>Plakobranchidae</taxon>
        <taxon>Elysia</taxon>
    </lineage>
</organism>
<proteinExistence type="predicted"/>
<name>A0AAE1D4F0_9GAST</name>
<dbReference type="AlphaFoldDB" id="A0AAE1D4F0"/>
<comment type="caution">
    <text evidence="1">The sequence shown here is derived from an EMBL/GenBank/DDBJ whole genome shotgun (WGS) entry which is preliminary data.</text>
</comment>
<reference evidence="1" key="1">
    <citation type="journal article" date="2023" name="G3 (Bethesda)">
        <title>A reference genome for the long-term kleptoplast-retaining sea slug Elysia crispata morphotype clarki.</title>
        <authorList>
            <person name="Eastman K.E."/>
            <person name="Pendleton A.L."/>
            <person name="Shaikh M.A."/>
            <person name="Suttiyut T."/>
            <person name="Ogas R."/>
            <person name="Tomko P."/>
            <person name="Gavelis G."/>
            <person name="Widhalm J.R."/>
            <person name="Wisecaver J.H."/>
        </authorList>
    </citation>
    <scope>NUCLEOTIDE SEQUENCE</scope>
    <source>
        <strain evidence="1">ECLA1</strain>
    </source>
</reference>
<sequence length="135" mass="14577">MTTLQSTAQCPQAIRARGTNLSPSTRGKPLISGPYQRHGPVGFKIFPAEEGYGLLLLGVACCVIRAARYVLGVTCCAIRAARYVLGVTCCAIRARRYMLRDTCCAINYVLGVTGCVIRAARYVLRDTCCALRAAQ</sequence>
<evidence type="ECO:0000313" key="2">
    <source>
        <dbReference type="Proteomes" id="UP001283361"/>
    </source>
</evidence>
<accession>A0AAE1D4F0</accession>